<sequence>MVLLTARMDAGGSEATARKGNIEYSSAAGSIAVNSDARLHYSCTAPRTRRMRNHDNFIQPLTVAQRSTNRHLNPGALARCRPTKIILSPAPTIYERLWLSDASIRSCPTLVSARCGRCLPLGDRSGRWFYRLPLYSDPTSTWRTAIAA</sequence>
<dbReference type="Proteomes" id="UP000250043">
    <property type="component" value="Unassembled WGS sequence"/>
</dbReference>
<reference evidence="1 2" key="1">
    <citation type="submission" date="2016-07" db="EMBL/GenBank/DDBJ databases">
        <title>Draft genome of the white-rot fungus Obba rivulosa 3A-2.</title>
        <authorList>
            <consortium name="DOE Joint Genome Institute"/>
            <person name="Miettinen O."/>
            <person name="Riley R."/>
            <person name="Acob R."/>
            <person name="Barry K."/>
            <person name="Cullen D."/>
            <person name="De Vries R."/>
            <person name="Hainaut M."/>
            <person name="Hatakka A."/>
            <person name="Henrissat B."/>
            <person name="Hilden K."/>
            <person name="Kuo R."/>
            <person name="Labutti K."/>
            <person name="Lipzen A."/>
            <person name="Makela M.R."/>
            <person name="Sandor L."/>
            <person name="Spatafora J.W."/>
            <person name="Grigoriev I.V."/>
            <person name="Hibbett D.S."/>
        </authorList>
    </citation>
    <scope>NUCLEOTIDE SEQUENCE [LARGE SCALE GENOMIC DNA]</scope>
    <source>
        <strain evidence="1 2">3A-2</strain>
    </source>
</reference>
<protein>
    <submittedName>
        <fullName evidence="1">Uncharacterized protein</fullName>
    </submittedName>
</protein>
<organism evidence="1 2">
    <name type="scientific">Obba rivulosa</name>
    <dbReference type="NCBI Taxonomy" id="1052685"/>
    <lineage>
        <taxon>Eukaryota</taxon>
        <taxon>Fungi</taxon>
        <taxon>Dikarya</taxon>
        <taxon>Basidiomycota</taxon>
        <taxon>Agaricomycotina</taxon>
        <taxon>Agaricomycetes</taxon>
        <taxon>Polyporales</taxon>
        <taxon>Gelatoporiaceae</taxon>
        <taxon>Obba</taxon>
    </lineage>
</organism>
<keyword evidence="2" id="KW-1185">Reference proteome</keyword>
<dbReference type="AlphaFoldDB" id="A0A8E2AS71"/>
<accession>A0A8E2AS71</accession>
<proteinExistence type="predicted"/>
<dbReference type="EMBL" id="KV722455">
    <property type="protein sequence ID" value="OCH88339.1"/>
    <property type="molecule type" value="Genomic_DNA"/>
</dbReference>
<gene>
    <name evidence="1" type="ORF">OBBRIDRAFT_91610</name>
</gene>
<evidence type="ECO:0000313" key="2">
    <source>
        <dbReference type="Proteomes" id="UP000250043"/>
    </source>
</evidence>
<evidence type="ECO:0000313" key="1">
    <source>
        <dbReference type="EMBL" id="OCH88339.1"/>
    </source>
</evidence>
<name>A0A8E2AS71_9APHY</name>